<reference evidence="2" key="1">
    <citation type="submission" date="2011-07" db="EMBL/GenBank/DDBJ databases">
        <title>Divergent evolution of antigenic variation in African trypanosomes.</title>
        <authorList>
            <person name="Jackson A.P."/>
            <person name="Berry A."/>
            <person name="Allison H.C."/>
            <person name="Burton P."/>
            <person name="Anderson J."/>
            <person name="Aslett M."/>
            <person name="Brown R."/>
            <person name="Corton N."/>
            <person name="Harris D."/>
            <person name="Hauser H."/>
            <person name="Gamble J."/>
            <person name="Gilderthorp R."/>
            <person name="McQuillan J."/>
            <person name="Quail M.A."/>
            <person name="Sanders M."/>
            <person name="Van Tonder A."/>
            <person name="Ginger M.L."/>
            <person name="Donelson J.E."/>
            <person name="Field M.C."/>
            <person name="Barry J.D."/>
            <person name="Berriman M."/>
            <person name="Hertz-Fowler C."/>
        </authorList>
    </citation>
    <scope>NUCLEOTIDE SEQUENCE [LARGE SCALE GENOMIC DNA]</scope>
    <source>
        <strain evidence="2">IL3000</strain>
    </source>
</reference>
<evidence type="ECO:0000313" key="2">
    <source>
        <dbReference type="Proteomes" id="UP000000702"/>
    </source>
</evidence>
<dbReference type="OMA" id="WNLYDIL"/>
<dbReference type="VEuPathDB" id="TriTrypDB:TcIL3000_0_31100"/>
<name>F9W4V9_TRYCI</name>
<dbReference type="Proteomes" id="UP000000702">
    <property type="component" value="Unassembled WGS sequence"/>
</dbReference>
<reference evidence="1 2" key="2">
    <citation type="journal article" date="2012" name="Proc. Natl. Acad. Sci. U.S.A.">
        <title>Antigenic diversity is generated by distinct evolutionary mechanisms in African trypanosome species.</title>
        <authorList>
            <person name="Jackson A.P."/>
            <person name="Berry A."/>
            <person name="Aslett M."/>
            <person name="Allison H.C."/>
            <person name="Burton P."/>
            <person name="Vavrova-Anderson J."/>
            <person name="Brown R."/>
            <person name="Browne H."/>
            <person name="Corton N."/>
            <person name="Hauser H."/>
            <person name="Gamble J."/>
            <person name="Gilderthorp R."/>
            <person name="Marcello L."/>
            <person name="McQuillan J."/>
            <person name="Otto T.D."/>
            <person name="Quail M.A."/>
            <person name="Sanders M.J."/>
            <person name="van Tonder A."/>
            <person name="Ginger M.L."/>
            <person name="Field M.C."/>
            <person name="Barry J.D."/>
            <person name="Hertz-Fowler C."/>
            <person name="Berriman M."/>
        </authorList>
    </citation>
    <scope>NUCLEOTIDE SEQUENCE [LARGE SCALE GENOMIC DNA]</scope>
    <source>
        <strain evidence="1 2">IL3000</strain>
    </source>
</reference>
<protein>
    <submittedName>
        <fullName evidence="1">WGS project CAEQ00000000 data, annotated contig 1241</fullName>
    </submittedName>
</protein>
<sequence>MLLRVRGNGASAENSQASLVHLRGFRLTNTRPPTLESKLDGTVRPMLFSHFHVGVQIPEADSNVDLSAQLCSAVWREIWNLYDIVYDELCIFPPEAVVVTSLVASGGASQQAGCVGGYAQLTKRQSSQTPVVVTHYFPEGPMQLRLPKDAGSGQLVVLDVSEIPLAEAGTKIATEVAWLAAYASLRGALDTVRHVVVRLPYACKVTEGVKEPTVQEGLDFVAQHLALLVRDFSHETEATGASSSCGVNVHFVGAAAEELEVVLKRLISDRGGTGASVIFIGDHYEQKDRPAQVRELASAVDTNLQLELVPLKAFISGGEVSWDAATSRENRVLNFCPCCGHCGGH</sequence>
<dbReference type="EMBL" id="CAEQ01000620">
    <property type="protein sequence ID" value="CCD12206.1"/>
    <property type="molecule type" value="Genomic_DNA"/>
</dbReference>
<dbReference type="AlphaFoldDB" id="F9W4V9"/>
<gene>
    <name evidence="1" type="ORF">TCIL3000_0_31100</name>
</gene>
<accession>F9W4V9</accession>
<proteinExistence type="predicted"/>
<comment type="caution">
    <text evidence="1">The sequence shown here is derived from an EMBL/GenBank/DDBJ whole genome shotgun (WGS) entry which is preliminary data.</text>
</comment>
<keyword evidence="2" id="KW-1185">Reference proteome</keyword>
<evidence type="ECO:0000313" key="1">
    <source>
        <dbReference type="EMBL" id="CCD12206.1"/>
    </source>
</evidence>
<organism evidence="1 2">
    <name type="scientific">Trypanosoma congolense (strain IL3000)</name>
    <dbReference type="NCBI Taxonomy" id="1068625"/>
    <lineage>
        <taxon>Eukaryota</taxon>
        <taxon>Discoba</taxon>
        <taxon>Euglenozoa</taxon>
        <taxon>Kinetoplastea</taxon>
        <taxon>Metakinetoplastina</taxon>
        <taxon>Trypanosomatida</taxon>
        <taxon>Trypanosomatidae</taxon>
        <taxon>Trypanosoma</taxon>
        <taxon>Nannomonas</taxon>
    </lineage>
</organism>